<dbReference type="InterPro" id="IPR004843">
    <property type="entry name" value="Calcineurin-like_PHP"/>
</dbReference>
<dbReference type="InterPro" id="IPR029052">
    <property type="entry name" value="Metallo-depent_PP-like"/>
</dbReference>
<organism evidence="2 3">
    <name type="scientific">Paenibacillus cremeus</name>
    <dbReference type="NCBI Taxonomy" id="2163881"/>
    <lineage>
        <taxon>Bacteria</taxon>
        <taxon>Bacillati</taxon>
        <taxon>Bacillota</taxon>
        <taxon>Bacilli</taxon>
        <taxon>Bacillales</taxon>
        <taxon>Paenibacillaceae</taxon>
        <taxon>Paenibacillus</taxon>
    </lineage>
</organism>
<dbReference type="Pfam" id="PF00149">
    <property type="entry name" value="Metallophos"/>
    <property type="match status" value="1"/>
</dbReference>
<dbReference type="PANTHER" id="PTHR31302">
    <property type="entry name" value="TRANSMEMBRANE PROTEIN WITH METALLOPHOSPHOESTERASE DOMAIN-RELATED"/>
    <property type="match status" value="1"/>
</dbReference>
<dbReference type="OrthoDB" id="9780884at2"/>
<dbReference type="GO" id="GO:0008758">
    <property type="term" value="F:UDP-2,3-diacylglucosamine hydrolase activity"/>
    <property type="evidence" value="ECO:0007669"/>
    <property type="project" value="TreeGrafter"/>
</dbReference>
<dbReference type="GO" id="GO:0016020">
    <property type="term" value="C:membrane"/>
    <property type="evidence" value="ECO:0007669"/>
    <property type="project" value="GOC"/>
</dbReference>
<dbReference type="Gene3D" id="3.60.21.10">
    <property type="match status" value="1"/>
</dbReference>
<gene>
    <name evidence="2" type="ORF">FPZ49_29190</name>
</gene>
<evidence type="ECO:0000313" key="3">
    <source>
        <dbReference type="Proteomes" id="UP000317036"/>
    </source>
</evidence>
<feature type="domain" description="Calcineurin-like phosphoesterase" evidence="1">
    <location>
        <begin position="44"/>
        <end position="205"/>
    </location>
</feature>
<dbReference type="GO" id="GO:0009245">
    <property type="term" value="P:lipid A biosynthetic process"/>
    <property type="evidence" value="ECO:0007669"/>
    <property type="project" value="TreeGrafter"/>
</dbReference>
<dbReference type="Proteomes" id="UP000317036">
    <property type="component" value="Unassembled WGS sequence"/>
</dbReference>
<protein>
    <submittedName>
        <fullName evidence="2">Metallophosphoesterase</fullName>
    </submittedName>
</protein>
<dbReference type="CDD" id="cd07385">
    <property type="entry name" value="MPP_YkuE_C"/>
    <property type="match status" value="1"/>
</dbReference>
<accession>A0A559K0L0</accession>
<sequence length="266" mass="30027">MGRGLLGTGVLGTAFYVIEERFWYQVRTVRLSIRNLPDAFKGWKIVQFSDVHFGFYYGTDQFQSVVDLINGLKPDLLFFTGDLLDREWNGKQSAAPLLEKLQAPRGGKWAVLGNHDYTSKKQVIQQLLDSQFQVLINSHGSIDQDGQQLYIAGVDDYLMGKFDLKKTLQGLSNQHCVLLLAHEPDIAELSSKSGVNAQFSGHSHGGQIRMPFFKPFFTPDLAQKYIEGLYEVGPNRMPLYVNRGVGTSNLPIRLFCRPEITVFYLS</sequence>
<evidence type="ECO:0000259" key="1">
    <source>
        <dbReference type="Pfam" id="PF00149"/>
    </source>
</evidence>
<keyword evidence="3" id="KW-1185">Reference proteome</keyword>
<evidence type="ECO:0000313" key="2">
    <source>
        <dbReference type="EMBL" id="TVY05661.1"/>
    </source>
</evidence>
<comment type="caution">
    <text evidence="2">The sequence shown here is derived from an EMBL/GenBank/DDBJ whole genome shotgun (WGS) entry which is preliminary data.</text>
</comment>
<dbReference type="InterPro" id="IPR051158">
    <property type="entry name" value="Metallophosphoesterase_sf"/>
</dbReference>
<reference evidence="2 3" key="1">
    <citation type="submission" date="2019-07" db="EMBL/GenBank/DDBJ databases">
        <authorList>
            <person name="Kim J."/>
        </authorList>
    </citation>
    <scope>NUCLEOTIDE SEQUENCE [LARGE SCALE GENOMIC DNA]</scope>
    <source>
        <strain evidence="2 3">JC52</strain>
    </source>
</reference>
<dbReference type="EMBL" id="VNJI01000054">
    <property type="protein sequence ID" value="TVY05661.1"/>
    <property type="molecule type" value="Genomic_DNA"/>
</dbReference>
<dbReference type="SUPFAM" id="SSF56300">
    <property type="entry name" value="Metallo-dependent phosphatases"/>
    <property type="match status" value="1"/>
</dbReference>
<name>A0A559K0L0_9BACL</name>
<dbReference type="AlphaFoldDB" id="A0A559K0L0"/>
<proteinExistence type="predicted"/>
<dbReference type="PANTHER" id="PTHR31302:SF25">
    <property type="entry name" value="PHOSPHOESTERASE"/>
    <property type="match status" value="1"/>
</dbReference>